<protein>
    <submittedName>
        <fullName evidence="1">Uncharacterized protein</fullName>
    </submittedName>
</protein>
<evidence type="ECO:0000313" key="2">
    <source>
        <dbReference type="Proteomes" id="UP000248857"/>
    </source>
</evidence>
<keyword evidence="2" id="KW-1185">Reference proteome</keyword>
<dbReference type="AlphaFoldDB" id="A0A2W1JAR1"/>
<reference evidence="1 2" key="1">
    <citation type="journal article" date="2018" name="Sci. Rep.">
        <title>A novel species of the marine cyanobacterium Acaryochloris with a unique pigment content and lifestyle.</title>
        <authorList>
            <person name="Partensky F."/>
            <person name="Six C."/>
            <person name="Ratin M."/>
            <person name="Garczarek L."/>
            <person name="Vaulot D."/>
            <person name="Probert I."/>
            <person name="Calteau A."/>
            <person name="Gourvil P."/>
            <person name="Marie D."/>
            <person name="Grebert T."/>
            <person name="Bouchier C."/>
            <person name="Le Panse S."/>
            <person name="Gachenot M."/>
            <person name="Rodriguez F."/>
            <person name="Garrido J.L."/>
        </authorList>
    </citation>
    <scope>NUCLEOTIDE SEQUENCE [LARGE SCALE GENOMIC DNA]</scope>
    <source>
        <strain evidence="1 2">RCC1774</strain>
    </source>
</reference>
<dbReference type="EMBL" id="PQWO01000020">
    <property type="protein sequence ID" value="PZD71220.1"/>
    <property type="molecule type" value="Genomic_DNA"/>
</dbReference>
<accession>A0A2W1JAR1</accession>
<name>A0A2W1JAR1_9CYAN</name>
<proteinExistence type="predicted"/>
<gene>
    <name evidence="1" type="ORF">C1752_07496</name>
</gene>
<comment type="caution">
    <text evidence="1">The sequence shown here is derived from an EMBL/GenBank/DDBJ whole genome shotgun (WGS) entry which is preliminary data.</text>
</comment>
<evidence type="ECO:0000313" key="1">
    <source>
        <dbReference type="EMBL" id="PZD71220.1"/>
    </source>
</evidence>
<organism evidence="1 2">
    <name type="scientific">Acaryochloris thomasi RCC1774</name>
    <dbReference type="NCBI Taxonomy" id="1764569"/>
    <lineage>
        <taxon>Bacteria</taxon>
        <taxon>Bacillati</taxon>
        <taxon>Cyanobacteriota</taxon>
        <taxon>Cyanophyceae</taxon>
        <taxon>Acaryochloridales</taxon>
        <taxon>Acaryochloridaceae</taxon>
        <taxon>Acaryochloris</taxon>
        <taxon>Acaryochloris thomasi</taxon>
    </lineage>
</organism>
<dbReference type="Proteomes" id="UP000248857">
    <property type="component" value="Unassembled WGS sequence"/>
</dbReference>
<sequence length="45" mass="5311">MRGQYDRPDREVISRIKLKFAVFVRDPSLLSELDFTSIYLCVEGF</sequence>